<keyword evidence="7" id="KW-0168">Coated pit</keyword>
<keyword evidence="6" id="KW-0472">Membrane</keyword>
<feature type="compositionally biased region" description="Low complexity" evidence="9">
    <location>
        <begin position="357"/>
        <end position="366"/>
    </location>
</feature>
<dbReference type="GO" id="GO:0048268">
    <property type="term" value="P:clathrin coat assembly"/>
    <property type="evidence" value="ECO:0007669"/>
    <property type="project" value="InterPro"/>
</dbReference>
<protein>
    <recommendedName>
        <fullName evidence="10">ENTH domain-containing protein</fullName>
    </recommendedName>
</protein>
<reference evidence="11 12" key="1">
    <citation type="journal article" date="2023" name="Hortic Res">
        <title>Pangenome of water caltrop reveals structural variations and asymmetric subgenome divergence after allopolyploidization.</title>
        <authorList>
            <person name="Zhang X."/>
            <person name="Chen Y."/>
            <person name="Wang L."/>
            <person name="Yuan Y."/>
            <person name="Fang M."/>
            <person name="Shi L."/>
            <person name="Lu R."/>
            <person name="Comes H.P."/>
            <person name="Ma Y."/>
            <person name="Chen Y."/>
            <person name="Huang G."/>
            <person name="Zhou Y."/>
            <person name="Zheng Z."/>
            <person name="Qiu Y."/>
        </authorList>
    </citation>
    <scope>NUCLEOTIDE SEQUENCE [LARGE SCALE GENOMIC DNA]</scope>
    <source>
        <tissue evidence="11">Roots</tissue>
    </source>
</reference>
<keyword evidence="8" id="KW-0968">Cytoplasmic vesicle</keyword>
<keyword evidence="5" id="KW-0333">Golgi apparatus</keyword>
<dbReference type="GO" id="GO:0005545">
    <property type="term" value="F:1-phosphatidylinositol binding"/>
    <property type="evidence" value="ECO:0007669"/>
    <property type="project" value="InterPro"/>
</dbReference>
<dbReference type="FunFam" id="1.25.40.90:FF:000019">
    <property type="entry name" value="Clathrin coat assembly protein"/>
    <property type="match status" value="1"/>
</dbReference>
<dbReference type="Gene3D" id="1.25.40.90">
    <property type="match status" value="1"/>
</dbReference>
<evidence type="ECO:0000256" key="1">
    <source>
        <dbReference type="ARBA" id="ARBA00004132"/>
    </source>
</evidence>
<keyword evidence="4" id="KW-0254">Endocytosis</keyword>
<dbReference type="GO" id="GO:0032050">
    <property type="term" value="F:clathrin heavy chain binding"/>
    <property type="evidence" value="ECO:0007669"/>
    <property type="project" value="TreeGrafter"/>
</dbReference>
<proteinExistence type="predicted"/>
<dbReference type="InterPro" id="IPR014712">
    <property type="entry name" value="ANTH_dom_sf"/>
</dbReference>
<feature type="region of interest" description="Disordered" evidence="9">
    <location>
        <begin position="316"/>
        <end position="389"/>
    </location>
</feature>
<dbReference type="InterPro" id="IPR013809">
    <property type="entry name" value="ENTH"/>
</dbReference>
<evidence type="ECO:0000259" key="10">
    <source>
        <dbReference type="PROSITE" id="PS50942"/>
    </source>
</evidence>
<evidence type="ECO:0000256" key="2">
    <source>
        <dbReference type="ARBA" id="ARBA00004555"/>
    </source>
</evidence>
<evidence type="ECO:0000256" key="9">
    <source>
        <dbReference type="SAM" id="MobiDB-lite"/>
    </source>
</evidence>
<evidence type="ECO:0000256" key="7">
    <source>
        <dbReference type="ARBA" id="ARBA00023176"/>
    </source>
</evidence>
<comment type="caution">
    <text evidence="11">The sequence shown here is derived from an EMBL/GenBank/DDBJ whole genome shotgun (WGS) entry which is preliminary data.</text>
</comment>
<accession>A0AAN7GZ58</accession>
<dbReference type="Pfam" id="PF07651">
    <property type="entry name" value="ANTH"/>
    <property type="match status" value="1"/>
</dbReference>
<dbReference type="GO" id="GO:0072583">
    <property type="term" value="P:clathrin-dependent endocytosis"/>
    <property type="evidence" value="ECO:0007669"/>
    <property type="project" value="InterPro"/>
</dbReference>
<comment type="subcellular location">
    <subcellularLocation>
        <location evidence="1">Cytoplasmic vesicle</location>
        <location evidence="1">Clathrin-coated vesicle</location>
    </subcellularLocation>
    <subcellularLocation>
        <location evidence="2">Golgi apparatus</location>
    </subcellularLocation>
    <subcellularLocation>
        <location evidence="3">Membrane</location>
        <location evidence="3">Clathrin-coated pit</location>
    </subcellularLocation>
</comment>
<evidence type="ECO:0000313" key="11">
    <source>
        <dbReference type="EMBL" id="KAK4750017.1"/>
    </source>
</evidence>
<dbReference type="InterPro" id="IPR048050">
    <property type="entry name" value="ANTH_N_plant"/>
</dbReference>
<dbReference type="Gene3D" id="1.20.58.150">
    <property type="entry name" value="ANTH domain"/>
    <property type="match status" value="1"/>
</dbReference>
<dbReference type="PANTHER" id="PTHR22951:SF12">
    <property type="entry name" value="OS05G0426100 PROTEIN"/>
    <property type="match status" value="1"/>
</dbReference>
<gene>
    <name evidence="11" type="ORF">SAY87_027466</name>
</gene>
<dbReference type="Proteomes" id="UP001345219">
    <property type="component" value="Chromosome 21"/>
</dbReference>
<name>A0AAN7GZ58_9MYRT</name>
<dbReference type="AlphaFoldDB" id="A0AAN7GZ58"/>
<dbReference type="EMBL" id="JAXIOK010000018">
    <property type="protein sequence ID" value="KAK4750017.1"/>
    <property type="molecule type" value="Genomic_DNA"/>
</dbReference>
<dbReference type="PROSITE" id="PS50942">
    <property type="entry name" value="ENTH"/>
    <property type="match status" value="1"/>
</dbReference>
<dbReference type="GO" id="GO:0005546">
    <property type="term" value="F:phosphatidylinositol-4,5-bisphosphate binding"/>
    <property type="evidence" value="ECO:0007669"/>
    <property type="project" value="TreeGrafter"/>
</dbReference>
<keyword evidence="12" id="KW-1185">Reference proteome</keyword>
<dbReference type="GO" id="GO:0030136">
    <property type="term" value="C:clathrin-coated vesicle"/>
    <property type="evidence" value="ECO:0007669"/>
    <property type="project" value="UniProtKB-SubCell"/>
</dbReference>
<sequence length="587" mass="65343">MAPSKLRKAIGAVKDQTSISLAMVANSSSISDLDVAIVKATRHEEFPADERYIREILSLTCYSRAHISACVNTLSRRLSKTKNWTVALKTLMLIHRLLIEGDPAYEEEIFFSTRRGTRLLNMCDFRDTSRSDAWDYSAFIRTFALYLDERLEYKMQGRRGKRSSFGRVGEGAGDAVQLSNKTTPVQVMKKEHMFSKMQHLQQILDRFLACRPTGGAKNNRVVFVALYAVVKESFQIYYEIVELMAIFVDRFMELDIPENAKVYEMFAKISKQFEELDSFYAWSRDAGVARPTDYPEVEKITQKRLDVMDELIRDKTALSQGKEERKKKKETAEQDESTSDQQKEQPEEEEEADADATKALALTEDAIYSENAEEKPDKEEEPDKEDKKEIAQQEADLLNLGDDYVTSEEHADTLTLALFDGIGHPASSAPSLPAWEAFPSGSADWETALVQSASCLPNQSVAQGGGFDMSLLDGMYQQEAIVQAAVGNHEGSGSASSVALGSAGRPTMLALPAPPAPNGSIMASGGDPFTASLAVAPPSYVQMSEMEKKQKLLMDEQLMWQQYAANGRGGQIGMGNPYNRGVYSRQY</sequence>
<evidence type="ECO:0000256" key="6">
    <source>
        <dbReference type="ARBA" id="ARBA00023136"/>
    </source>
</evidence>
<evidence type="ECO:0000256" key="4">
    <source>
        <dbReference type="ARBA" id="ARBA00022583"/>
    </source>
</evidence>
<dbReference type="GO" id="GO:0005794">
    <property type="term" value="C:Golgi apparatus"/>
    <property type="evidence" value="ECO:0007669"/>
    <property type="project" value="UniProtKB-SubCell"/>
</dbReference>
<dbReference type="FunFam" id="1.20.58.150:FF:000005">
    <property type="entry name" value="putative clathrin assembly protein At2g25430"/>
    <property type="match status" value="1"/>
</dbReference>
<dbReference type="CDD" id="cd16987">
    <property type="entry name" value="ANTH_N_AP180_plant"/>
    <property type="match status" value="1"/>
</dbReference>
<dbReference type="InterPro" id="IPR008942">
    <property type="entry name" value="ENTH_VHS"/>
</dbReference>
<feature type="domain" description="ENTH" evidence="10">
    <location>
        <begin position="25"/>
        <end position="161"/>
    </location>
</feature>
<dbReference type="SUPFAM" id="SSF89009">
    <property type="entry name" value="GAT-like domain"/>
    <property type="match status" value="1"/>
</dbReference>
<dbReference type="PANTHER" id="PTHR22951">
    <property type="entry name" value="CLATHRIN ASSEMBLY PROTEIN"/>
    <property type="match status" value="1"/>
</dbReference>
<dbReference type="InterPro" id="IPR011417">
    <property type="entry name" value="ANTH_dom"/>
</dbReference>
<evidence type="ECO:0000256" key="5">
    <source>
        <dbReference type="ARBA" id="ARBA00023034"/>
    </source>
</evidence>
<dbReference type="SUPFAM" id="SSF48464">
    <property type="entry name" value="ENTH/VHS domain"/>
    <property type="match status" value="1"/>
</dbReference>
<evidence type="ECO:0000256" key="8">
    <source>
        <dbReference type="ARBA" id="ARBA00023329"/>
    </source>
</evidence>
<dbReference type="GO" id="GO:0006900">
    <property type="term" value="P:vesicle budding from membrane"/>
    <property type="evidence" value="ECO:0007669"/>
    <property type="project" value="TreeGrafter"/>
</dbReference>
<dbReference type="GO" id="GO:0005905">
    <property type="term" value="C:clathrin-coated pit"/>
    <property type="evidence" value="ECO:0007669"/>
    <property type="project" value="UniProtKB-SubCell"/>
</dbReference>
<dbReference type="InterPro" id="IPR045192">
    <property type="entry name" value="AP180-like"/>
</dbReference>
<evidence type="ECO:0000313" key="12">
    <source>
        <dbReference type="Proteomes" id="UP001345219"/>
    </source>
</evidence>
<dbReference type="SMART" id="SM00273">
    <property type="entry name" value="ENTH"/>
    <property type="match status" value="1"/>
</dbReference>
<dbReference type="GO" id="GO:0000149">
    <property type="term" value="F:SNARE binding"/>
    <property type="evidence" value="ECO:0007669"/>
    <property type="project" value="TreeGrafter"/>
</dbReference>
<organism evidence="11 12">
    <name type="scientific">Trapa incisa</name>
    <dbReference type="NCBI Taxonomy" id="236973"/>
    <lineage>
        <taxon>Eukaryota</taxon>
        <taxon>Viridiplantae</taxon>
        <taxon>Streptophyta</taxon>
        <taxon>Embryophyta</taxon>
        <taxon>Tracheophyta</taxon>
        <taxon>Spermatophyta</taxon>
        <taxon>Magnoliopsida</taxon>
        <taxon>eudicotyledons</taxon>
        <taxon>Gunneridae</taxon>
        <taxon>Pentapetalae</taxon>
        <taxon>rosids</taxon>
        <taxon>malvids</taxon>
        <taxon>Myrtales</taxon>
        <taxon>Lythraceae</taxon>
        <taxon>Trapa</taxon>
    </lineage>
</organism>
<evidence type="ECO:0000256" key="3">
    <source>
        <dbReference type="ARBA" id="ARBA00004600"/>
    </source>
</evidence>